<organism evidence="2 3">
    <name type="scientific">Orchesella dallaii</name>
    <dbReference type="NCBI Taxonomy" id="48710"/>
    <lineage>
        <taxon>Eukaryota</taxon>
        <taxon>Metazoa</taxon>
        <taxon>Ecdysozoa</taxon>
        <taxon>Arthropoda</taxon>
        <taxon>Hexapoda</taxon>
        <taxon>Collembola</taxon>
        <taxon>Entomobryomorpha</taxon>
        <taxon>Entomobryoidea</taxon>
        <taxon>Orchesellidae</taxon>
        <taxon>Orchesellinae</taxon>
        <taxon>Orchesella</taxon>
    </lineage>
</organism>
<evidence type="ECO:0000256" key="1">
    <source>
        <dbReference type="SAM" id="Phobius"/>
    </source>
</evidence>
<feature type="transmembrane region" description="Helical" evidence="1">
    <location>
        <begin position="123"/>
        <end position="143"/>
    </location>
</feature>
<keyword evidence="3" id="KW-1185">Reference proteome</keyword>
<name>A0ABP1RWW9_9HEXA</name>
<proteinExistence type="predicted"/>
<accession>A0ABP1RWW9</accession>
<keyword evidence="1" id="KW-0812">Transmembrane</keyword>
<reference evidence="2 3" key="1">
    <citation type="submission" date="2024-08" db="EMBL/GenBank/DDBJ databases">
        <authorList>
            <person name="Cucini C."/>
            <person name="Frati F."/>
        </authorList>
    </citation>
    <scope>NUCLEOTIDE SEQUENCE [LARGE SCALE GENOMIC DNA]</scope>
</reference>
<feature type="transmembrane region" description="Helical" evidence="1">
    <location>
        <begin position="20"/>
        <end position="49"/>
    </location>
</feature>
<evidence type="ECO:0000313" key="3">
    <source>
        <dbReference type="Proteomes" id="UP001642540"/>
    </source>
</evidence>
<evidence type="ECO:0000313" key="2">
    <source>
        <dbReference type="EMBL" id="CAL8137898.1"/>
    </source>
</evidence>
<feature type="transmembrane region" description="Helical" evidence="1">
    <location>
        <begin position="87"/>
        <end position="111"/>
    </location>
</feature>
<keyword evidence="1" id="KW-1133">Transmembrane helix</keyword>
<protein>
    <submittedName>
        <fullName evidence="2">Uncharacterized protein</fullName>
    </submittedName>
</protein>
<gene>
    <name evidence="2" type="ORF">ODALV1_LOCUS27130</name>
</gene>
<sequence>MGSCFKTFLSIDPCCGLVKLWIASTVVAGIEIVLSISAIIIFILSLATINMYKTEDAYRNSRMSTFLVFWDEGEKHLDVDEIAKTMWQVFGVALFLSILNLGFASLLLYAIKSRKILLVRVWIVFKALGISICIIYLLTMIILGRLSVVGVVLDLTEIGVLFYFLWVVYAFMKELVEEQVLKMSPSIIQTQGKIEVSFPL</sequence>
<comment type="caution">
    <text evidence="2">The sequence shown here is derived from an EMBL/GenBank/DDBJ whole genome shotgun (WGS) entry which is preliminary data.</text>
</comment>
<dbReference type="EMBL" id="CAXLJM020000120">
    <property type="protein sequence ID" value="CAL8137898.1"/>
    <property type="molecule type" value="Genomic_DNA"/>
</dbReference>
<keyword evidence="1" id="KW-0472">Membrane</keyword>
<dbReference type="Proteomes" id="UP001642540">
    <property type="component" value="Unassembled WGS sequence"/>
</dbReference>
<feature type="transmembrane region" description="Helical" evidence="1">
    <location>
        <begin position="149"/>
        <end position="172"/>
    </location>
</feature>